<dbReference type="EMBL" id="CAEZWO010000134">
    <property type="protein sequence ID" value="CAB4669225.1"/>
    <property type="molecule type" value="Genomic_DNA"/>
</dbReference>
<dbReference type="AlphaFoldDB" id="A0A6J7ABC8"/>
<dbReference type="InterPro" id="IPR002347">
    <property type="entry name" value="SDR_fam"/>
</dbReference>
<dbReference type="SMART" id="SM00822">
    <property type="entry name" value="PKS_KR"/>
    <property type="match status" value="1"/>
</dbReference>
<feature type="domain" description="Ketoreductase" evidence="3">
    <location>
        <begin position="8"/>
        <end position="177"/>
    </location>
</feature>
<dbReference type="EMBL" id="CAFBRB010000090">
    <property type="protein sequence ID" value="CAB5076030.1"/>
    <property type="molecule type" value="Genomic_DNA"/>
</dbReference>
<gene>
    <name evidence="4" type="ORF">UFOPK2254_01176</name>
    <name evidence="5" type="ORF">UFOPK2646_00491</name>
    <name evidence="6" type="ORF">UFOPK3197_00822</name>
    <name evidence="7" type="ORF">UFOPK4401_00869</name>
</gene>
<comment type="similarity">
    <text evidence="1">Belongs to the short-chain dehydrogenases/reductases (SDR) family.</text>
</comment>
<evidence type="ECO:0000256" key="1">
    <source>
        <dbReference type="ARBA" id="ARBA00006484"/>
    </source>
</evidence>
<reference evidence="6" key="1">
    <citation type="submission" date="2020-05" db="EMBL/GenBank/DDBJ databases">
        <authorList>
            <person name="Chiriac C."/>
            <person name="Salcher M."/>
            <person name="Ghai R."/>
            <person name="Kavagutti S V."/>
        </authorList>
    </citation>
    <scope>NUCLEOTIDE SEQUENCE</scope>
</reference>
<accession>A0A6J7ABC8</accession>
<keyword evidence="2" id="KW-0560">Oxidoreductase</keyword>
<evidence type="ECO:0000313" key="6">
    <source>
        <dbReference type="EMBL" id="CAB4830094.1"/>
    </source>
</evidence>
<dbReference type="GO" id="GO:0016491">
    <property type="term" value="F:oxidoreductase activity"/>
    <property type="evidence" value="ECO:0007669"/>
    <property type="project" value="UniProtKB-KW"/>
</dbReference>
<dbReference type="Gene3D" id="3.40.50.720">
    <property type="entry name" value="NAD(P)-binding Rossmann-like Domain"/>
    <property type="match status" value="1"/>
</dbReference>
<evidence type="ECO:0000313" key="7">
    <source>
        <dbReference type="EMBL" id="CAB5076030.1"/>
    </source>
</evidence>
<dbReference type="InterPro" id="IPR020904">
    <property type="entry name" value="Sc_DH/Rdtase_CS"/>
</dbReference>
<proteinExistence type="inferred from homology"/>
<organism evidence="6">
    <name type="scientific">freshwater metagenome</name>
    <dbReference type="NCBI Taxonomy" id="449393"/>
    <lineage>
        <taxon>unclassified sequences</taxon>
        <taxon>metagenomes</taxon>
        <taxon>ecological metagenomes</taxon>
    </lineage>
</organism>
<dbReference type="SUPFAM" id="SSF51735">
    <property type="entry name" value="NAD(P)-binding Rossmann-fold domains"/>
    <property type="match status" value="1"/>
</dbReference>
<dbReference type="PANTHER" id="PTHR43639">
    <property type="entry name" value="OXIDOREDUCTASE, SHORT-CHAIN DEHYDROGENASE/REDUCTASE FAMILY (AFU_ORTHOLOGUE AFUA_5G02870)"/>
    <property type="match status" value="1"/>
</dbReference>
<dbReference type="EMBL" id="CAFABI010000085">
    <property type="protein sequence ID" value="CAB4830094.1"/>
    <property type="molecule type" value="Genomic_DNA"/>
</dbReference>
<dbReference type="InterPro" id="IPR057326">
    <property type="entry name" value="KR_dom"/>
</dbReference>
<dbReference type="Pfam" id="PF13561">
    <property type="entry name" value="adh_short_C2"/>
    <property type="match status" value="1"/>
</dbReference>
<dbReference type="InterPro" id="IPR036291">
    <property type="entry name" value="NAD(P)-bd_dom_sf"/>
</dbReference>
<dbReference type="PANTHER" id="PTHR43639:SF1">
    <property type="entry name" value="SHORT-CHAIN DEHYDROGENASE_REDUCTASE FAMILY PROTEIN"/>
    <property type="match status" value="1"/>
</dbReference>
<dbReference type="PRINTS" id="PR00081">
    <property type="entry name" value="GDHRDH"/>
</dbReference>
<evidence type="ECO:0000256" key="2">
    <source>
        <dbReference type="ARBA" id="ARBA00023002"/>
    </source>
</evidence>
<dbReference type="PROSITE" id="PS00061">
    <property type="entry name" value="ADH_SHORT"/>
    <property type="match status" value="1"/>
</dbReference>
<protein>
    <submittedName>
        <fullName evidence="6">Unannotated protein</fullName>
    </submittedName>
</protein>
<dbReference type="EMBL" id="CAEZYB010000039">
    <property type="protein sequence ID" value="CAB4701584.1"/>
    <property type="molecule type" value="Genomic_DNA"/>
</dbReference>
<evidence type="ECO:0000259" key="3">
    <source>
        <dbReference type="SMART" id="SM00822"/>
    </source>
</evidence>
<dbReference type="CDD" id="cd05233">
    <property type="entry name" value="SDR_c"/>
    <property type="match status" value="1"/>
</dbReference>
<dbReference type="PRINTS" id="PR00080">
    <property type="entry name" value="SDRFAMILY"/>
</dbReference>
<evidence type="ECO:0000313" key="5">
    <source>
        <dbReference type="EMBL" id="CAB4701584.1"/>
    </source>
</evidence>
<name>A0A6J7ABC8_9ZZZZ</name>
<sequence length="237" mass="24730">MANEFSGKVILVTGASGTVGSQLCEHFLNLGATLCAQVNTGTLAARENLHLLRVDFSTPNAAGAIIQSAIDAAGKIDFLINNAANQEVHSFGETTSEDADRIFHTNVSIPAELIALAAKSNVQVCLNISSIEANSARPGHAIYGASKAALDSLTRSAGQELAPMRTLGLRLGLVGKSGIDQAWPEGVNSWKNSAPLARYARSTEVAGIVEFLLSSANAWATGTTYDFDGGISAKANW</sequence>
<evidence type="ECO:0000313" key="4">
    <source>
        <dbReference type="EMBL" id="CAB4669225.1"/>
    </source>
</evidence>